<dbReference type="Pfam" id="PF00293">
    <property type="entry name" value="NUDIX"/>
    <property type="match status" value="1"/>
</dbReference>
<dbReference type="EMBL" id="JBFARM010000001">
    <property type="protein sequence ID" value="MEV4284051.1"/>
    <property type="molecule type" value="Genomic_DNA"/>
</dbReference>
<evidence type="ECO:0000256" key="1">
    <source>
        <dbReference type="ARBA" id="ARBA00001946"/>
    </source>
</evidence>
<comment type="cofactor">
    <cofactor evidence="1">
        <name>Mg(2+)</name>
        <dbReference type="ChEBI" id="CHEBI:18420"/>
    </cofactor>
</comment>
<dbReference type="InterPro" id="IPR020476">
    <property type="entry name" value="Nudix_hydrolase"/>
</dbReference>
<dbReference type="Proteomes" id="UP001552427">
    <property type="component" value="Unassembled WGS sequence"/>
</dbReference>
<evidence type="ECO:0000313" key="7">
    <source>
        <dbReference type="EMBL" id="MEV4284051.1"/>
    </source>
</evidence>
<feature type="domain" description="Nudix hydrolase" evidence="6">
    <location>
        <begin position="36"/>
        <end position="164"/>
    </location>
</feature>
<accession>A0ABV3GUT6</accession>
<keyword evidence="8" id="KW-1185">Reference proteome</keyword>
<dbReference type="InterPro" id="IPR015797">
    <property type="entry name" value="NUDIX_hydrolase-like_dom_sf"/>
</dbReference>
<evidence type="ECO:0000256" key="2">
    <source>
        <dbReference type="ARBA" id="ARBA00005582"/>
    </source>
</evidence>
<comment type="similarity">
    <text evidence="2 5">Belongs to the Nudix hydrolase family.</text>
</comment>
<comment type="caution">
    <text evidence="7">The sequence shown here is derived from an EMBL/GenBank/DDBJ whole genome shotgun (WGS) entry which is preliminary data.</text>
</comment>
<dbReference type="SUPFAM" id="SSF55811">
    <property type="entry name" value="Nudix"/>
    <property type="match status" value="1"/>
</dbReference>
<dbReference type="InterPro" id="IPR020084">
    <property type="entry name" value="NUDIX_hydrolase_CS"/>
</dbReference>
<dbReference type="PANTHER" id="PTHR43222:SF12">
    <property type="entry name" value="NUDIX HYDROLASE"/>
    <property type="match status" value="1"/>
</dbReference>
<reference evidence="7 8" key="1">
    <citation type="submission" date="2024-06" db="EMBL/GenBank/DDBJ databases">
        <title>The Natural Products Discovery Center: Release of the First 8490 Sequenced Strains for Exploring Actinobacteria Biosynthetic Diversity.</title>
        <authorList>
            <person name="Kalkreuter E."/>
            <person name="Kautsar S.A."/>
            <person name="Yang D."/>
            <person name="Bader C.D."/>
            <person name="Teijaro C.N."/>
            <person name="Fluegel L."/>
            <person name="Davis C.M."/>
            <person name="Simpson J.R."/>
            <person name="Lauterbach L."/>
            <person name="Steele A.D."/>
            <person name="Gui C."/>
            <person name="Meng S."/>
            <person name="Li G."/>
            <person name="Viehrig K."/>
            <person name="Ye F."/>
            <person name="Su P."/>
            <person name="Kiefer A.F."/>
            <person name="Nichols A."/>
            <person name="Cepeda A.J."/>
            <person name="Yan W."/>
            <person name="Fan B."/>
            <person name="Jiang Y."/>
            <person name="Adhikari A."/>
            <person name="Zheng C.-J."/>
            <person name="Schuster L."/>
            <person name="Cowan T.M."/>
            <person name="Smanski M.J."/>
            <person name="Chevrette M.G."/>
            <person name="De Carvalho L.P.S."/>
            <person name="Shen B."/>
        </authorList>
    </citation>
    <scope>NUCLEOTIDE SEQUENCE [LARGE SCALE GENOMIC DNA]</scope>
    <source>
        <strain evidence="7 8">NPDC049574</strain>
    </source>
</reference>
<dbReference type="InterPro" id="IPR000086">
    <property type="entry name" value="NUDIX_hydrolase_dom"/>
</dbReference>
<dbReference type="Gene3D" id="3.90.79.10">
    <property type="entry name" value="Nucleoside Triphosphate Pyrophosphohydrolase"/>
    <property type="match status" value="1"/>
</dbReference>
<organism evidence="7 8">
    <name type="scientific">Nonomuraea bangladeshensis</name>
    <dbReference type="NCBI Taxonomy" id="404385"/>
    <lineage>
        <taxon>Bacteria</taxon>
        <taxon>Bacillati</taxon>
        <taxon>Actinomycetota</taxon>
        <taxon>Actinomycetes</taxon>
        <taxon>Streptosporangiales</taxon>
        <taxon>Streptosporangiaceae</taxon>
        <taxon>Nonomuraea</taxon>
    </lineage>
</organism>
<name>A0ABV3GUT6_9ACTN</name>
<evidence type="ECO:0000259" key="6">
    <source>
        <dbReference type="PROSITE" id="PS51462"/>
    </source>
</evidence>
<dbReference type="PROSITE" id="PS00893">
    <property type="entry name" value="NUDIX_BOX"/>
    <property type="match status" value="1"/>
</dbReference>
<keyword evidence="4" id="KW-0460">Magnesium</keyword>
<evidence type="ECO:0000256" key="3">
    <source>
        <dbReference type="ARBA" id="ARBA00022801"/>
    </source>
</evidence>
<dbReference type="CDD" id="cd04674">
    <property type="entry name" value="NUDIX_Hydrolase"/>
    <property type="match status" value="1"/>
</dbReference>
<evidence type="ECO:0000256" key="4">
    <source>
        <dbReference type="ARBA" id="ARBA00022842"/>
    </source>
</evidence>
<sequence>MTTRNSHCSFCGAAFAGGQPWPRTCAACGNTSYLNPLPVAVLVLPVEGGRVLVVRRAVEPRRGELALPGGFIDLGESWQEAAVRELREETGVVVDAGEVRLFDVISAPDGTLLVFGVGPRVAADALPPVVATAETSEWLLIDGPRELAFSLHTRVVAAYFSGEGAASSSSGEGAASSS</sequence>
<evidence type="ECO:0000256" key="5">
    <source>
        <dbReference type="RuleBase" id="RU003476"/>
    </source>
</evidence>
<dbReference type="PROSITE" id="PS51462">
    <property type="entry name" value="NUDIX"/>
    <property type="match status" value="1"/>
</dbReference>
<evidence type="ECO:0000313" key="8">
    <source>
        <dbReference type="Proteomes" id="UP001552427"/>
    </source>
</evidence>
<dbReference type="RefSeq" id="WP_364444173.1">
    <property type="nucleotide sequence ID" value="NZ_JBFARM010000001.1"/>
</dbReference>
<dbReference type="PRINTS" id="PR00502">
    <property type="entry name" value="NUDIXFAMILY"/>
</dbReference>
<protein>
    <submittedName>
        <fullName evidence="7">NUDIX domain-containing protein</fullName>
    </submittedName>
</protein>
<dbReference type="PANTHER" id="PTHR43222">
    <property type="entry name" value="NUDIX HYDROLASE 23"/>
    <property type="match status" value="1"/>
</dbReference>
<keyword evidence="3 5" id="KW-0378">Hydrolase</keyword>
<proteinExistence type="inferred from homology"/>
<gene>
    <name evidence="7" type="ORF">AB0K40_00960</name>
</gene>